<protein>
    <submittedName>
        <fullName evidence="1">Uncharacterized protein</fullName>
    </submittedName>
</protein>
<dbReference type="Proteomes" id="UP001175228">
    <property type="component" value="Unassembled WGS sequence"/>
</dbReference>
<proteinExistence type="predicted"/>
<evidence type="ECO:0000313" key="2">
    <source>
        <dbReference type="Proteomes" id="UP001175228"/>
    </source>
</evidence>
<gene>
    <name evidence="1" type="ORF">EDD18DRAFT_1337889</name>
</gene>
<dbReference type="EMBL" id="JAUEPU010000109">
    <property type="protein sequence ID" value="KAK0477510.1"/>
    <property type="molecule type" value="Genomic_DNA"/>
</dbReference>
<evidence type="ECO:0000313" key="1">
    <source>
        <dbReference type="EMBL" id="KAK0477510.1"/>
    </source>
</evidence>
<sequence>MLILQCPDSQIAGKNVERNAARELYTYEEDYTDDEELQVSMECWKLPTAHREVPYKGRAKCLGSPASLSYNFNIDSHITARKYDEERRQGLVEHRQIKNASPRHVWDLHANRAAFQVAQQGKSDDRRGTTCQEWDRREALRKEEWKFDVPTIGCVYLPSTRVLCYLSGLACDYKDGLCWFNRAWILPEISDDMLIGVKVCDDNSAVGERFIPLASLHQARGLTAMYGSLDISYPVADAKTPMDSVAGLVCLFDSKNFPAIQFEEDAQTELANVAPNSVTKERLPNPRHPLASLPPRMCRTQKDMNSYGSHVNECTVRDWPTHHSMRVRNSGPKTGNPKIDRNLISEARVQCFWTMQRPLSSDV</sequence>
<reference evidence="1" key="1">
    <citation type="submission" date="2023-06" db="EMBL/GenBank/DDBJ databases">
        <authorList>
            <consortium name="Lawrence Berkeley National Laboratory"/>
            <person name="Ahrendt S."/>
            <person name="Sahu N."/>
            <person name="Indic B."/>
            <person name="Wong-Bajracharya J."/>
            <person name="Merenyi Z."/>
            <person name="Ke H.-M."/>
            <person name="Monk M."/>
            <person name="Kocsube S."/>
            <person name="Drula E."/>
            <person name="Lipzen A."/>
            <person name="Balint B."/>
            <person name="Henrissat B."/>
            <person name="Andreopoulos B."/>
            <person name="Martin F.M."/>
            <person name="Harder C.B."/>
            <person name="Rigling D."/>
            <person name="Ford K.L."/>
            <person name="Foster G.D."/>
            <person name="Pangilinan J."/>
            <person name="Papanicolaou A."/>
            <person name="Barry K."/>
            <person name="LaButti K."/>
            <person name="Viragh M."/>
            <person name="Koriabine M."/>
            <person name="Yan M."/>
            <person name="Riley R."/>
            <person name="Champramary S."/>
            <person name="Plett K.L."/>
            <person name="Tsai I.J."/>
            <person name="Slot J."/>
            <person name="Sipos G."/>
            <person name="Plett J."/>
            <person name="Nagy L.G."/>
            <person name="Grigoriev I.V."/>
        </authorList>
    </citation>
    <scope>NUCLEOTIDE SEQUENCE</scope>
    <source>
        <strain evidence="1">HWK02</strain>
    </source>
</reference>
<comment type="caution">
    <text evidence="1">The sequence shown here is derived from an EMBL/GenBank/DDBJ whole genome shotgun (WGS) entry which is preliminary data.</text>
</comment>
<organism evidence="1 2">
    <name type="scientific">Armillaria luteobubalina</name>
    <dbReference type="NCBI Taxonomy" id="153913"/>
    <lineage>
        <taxon>Eukaryota</taxon>
        <taxon>Fungi</taxon>
        <taxon>Dikarya</taxon>
        <taxon>Basidiomycota</taxon>
        <taxon>Agaricomycotina</taxon>
        <taxon>Agaricomycetes</taxon>
        <taxon>Agaricomycetidae</taxon>
        <taxon>Agaricales</taxon>
        <taxon>Marasmiineae</taxon>
        <taxon>Physalacriaceae</taxon>
        <taxon>Armillaria</taxon>
    </lineage>
</organism>
<dbReference type="AlphaFoldDB" id="A0AA39UG60"/>
<accession>A0AA39UG60</accession>
<name>A0AA39UG60_9AGAR</name>
<keyword evidence="2" id="KW-1185">Reference proteome</keyword>